<organism evidence="3">
    <name type="scientific">Phaffia rhodozyma</name>
    <name type="common">Yeast</name>
    <name type="synonym">Xanthophyllomyces dendrorhous</name>
    <dbReference type="NCBI Taxonomy" id="264483"/>
    <lineage>
        <taxon>Eukaryota</taxon>
        <taxon>Fungi</taxon>
        <taxon>Dikarya</taxon>
        <taxon>Basidiomycota</taxon>
        <taxon>Agaricomycotina</taxon>
        <taxon>Tremellomycetes</taxon>
        <taxon>Cystofilobasidiales</taxon>
        <taxon>Mrakiaceae</taxon>
        <taxon>Phaffia</taxon>
    </lineage>
</organism>
<sequence>MPSKSTNLNRAQPEKRKREDAEDFSSGPTSEPATKKKLTGAEKKQASAEGQEGQDDEEASGVAEVSAASPTPTKEDIEADTTLKEGARLALVYATLYLKFNPSPIYRPISAPPKKSMKSAHPLPLDPYSAIQSGNLFQSDYTPAEAKFELTAKQYAQKKKQERLGKAKKGDGVSNERWTFNKARESWLIRRVCDDVQLPSKYFPIALAYLSSIKAPNARADLMGTAKDALKVEGEQAKRGKRVIKMLRSSASSSNN</sequence>
<protein>
    <recommendedName>
        <fullName evidence="2">WKF domain-containing protein</fullName>
    </recommendedName>
</protein>
<feature type="domain" description="WKF" evidence="2">
    <location>
        <begin position="154"/>
        <end position="228"/>
    </location>
</feature>
<feature type="compositionally biased region" description="Low complexity" evidence="1">
    <location>
        <begin position="60"/>
        <end position="69"/>
    </location>
</feature>
<reference evidence="3" key="1">
    <citation type="submission" date="2014-08" db="EMBL/GenBank/DDBJ databases">
        <authorList>
            <person name="Sharma Rahul"/>
            <person name="Thines Marco"/>
        </authorList>
    </citation>
    <scope>NUCLEOTIDE SEQUENCE</scope>
</reference>
<evidence type="ECO:0000313" key="3">
    <source>
        <dbReference type="EMBL" id="CDZ98048.1"/>
    </source>
</evidence>
<feature type="region of interest" description="Disordered" evidence="1">
    <location>
        <begin position="1"/>
        <end position="81"/>
    </location>
</feature>
<feature type="compositionally biased region" description="Polar residues" evidence="1">
    <location>
        <begin position="1"/>
        <end position="10"/>
    </location>
</feature>
<dbReference type="EMBL" id="LN483273">
    <property type="protein sequence ID" value="CDZ98048.1"/>
    <property type="molecule type" value="Genomic_DNA"/>
</dbReference>
<dbReference type="InterPro" id="IPR019327">
    <property type="entry name" value="WKF"/>
</dbReference>
<accession>A0A0F7SK33</accession>
<dbReference type="Pfam" id="PF10180">
    <property type="entry name" value="WKF"/>
    <property type="match status" value="1"/>
</dbReference>
<evidence type="ECO:0000259" key="2">
    <source>
        <dbReference type="Pfam" id="PF10180"/>
    </source>
</evidence>
<name>A0A0F7SK33_PHARH</name>
<evidence type="ECO:0000256" key="1">
    <source>
        <dbReference type="SAM" id="MobiDB-lite"/>
    </source>
</evidence>
<proteinExistence type="predicted"/>
<dbReference type="AlphaFoldDB" id="A0A0F7SK33"/>